<dbReference type="AlphaFoldDB" id="A0A918DND9"/>
<feature type="domain" description="PilZ" evidence="1">
    <location>
        <begin position="111"/>
        <end position="179"/>
    </location>
</feature>
<dbReference type="InterPro" id="IPR009875">
    <property type="entry name" value="PilZ_domain"/>
</dbReference>
<gene>
    <name evidence="2" type="ORF">GCM10010982_38050</name>
</gene>
<dbReference type="RefSeq" id="WP_188699029.1">
    <property type="nucleotide sequence ID" value="NZ_BMLS01000009.1"/>
</dbReference>
<reference evidence="2" key="2">
    <citation type="submission" date="2020-09" db="EMBL/GenBank/DDBJ databases">
        <authorList>
            <person name="Sun Q."/>
            <person name="Zhou Y."/>
        </authorList>
    </citation>
    <scope>NUCLEOTIDE SEQUENCE</scope>
    <source>
        <strain evidence="2">CGMCC 1.7086</strain>
    </source>
</reference>
<dbReference type="Proteomes" id="UP000606935">
    <property type="component" value="Unassembled WGS sequence"/>
</dbReference>
<comment type="caution">
    <text evidence="2">The sequence shown here is derived from an EMBL/GenBank/DDBJ whole genome shotgun (WGS) entry which is preliminary data.</text>
</comment>
<keyword evidence="3" id="KW-1185">Reference proteome</keyword>
<evidence type="ECO:0000259" key="1">
    <source>
        <dbReference type="Pfam" id="PF07238"/>
    </source>
</evidence>
<evidence type="ECO:0000313" key="2">
    <source>
        <dbReference type="EMBL" id="GGO74675.1"/>
    </source>
</evidence>
<accession>A0A918DND9</accession>
<proteinExistence type="predicted"/>
<reference evidence="2" key="1">
    <citation type="journal article" date="2014" name="Int. J. Syst. Evol. Microbiol.">
        <title>Complete genome sequence of Corynebacterium casei LMG S-19264T (=DSM 44701T), isolated from a smear-ripened cheese.</title>
        <authorList>
            <consortium name="US DOE Joint Genome Institute (JGI-PGF)"/>
            <person name="Walter F."/>
            <person name="Albersmeier A."/>
            <person name="Kalinowski J."/>
            <person name="Ruckert C."/>
        </authorList>
    </citation>
    <scope>NUCLEOTIDE SEQUENCE</scope>
    <source>
        <strain evidence="2">CGMCC 1.7086</strain>
    </source>
</reference>
<dbReference type="Pfam" id="PF07238">
    <property type="entry name" value="PilZ"/>
    <property type="match status" value="1"/>
</dbReference>
<evidence type="ECO:0000313" key="3">
    <source>
        <dbReference type="Proteomes" id="UP000606935"/>
    </source>
</evidence>
<sequence>MELPSLEQKRQQFDEFFRIKHPIKVNLRELDADFALPSAEQLVEQMPYAFRIASEMSALEVAALRPLRNLSEHAADLVTFLNHQSRKIDLMMSYILHEQMRQDEQFVSHSFGGGGIVLCSPRAIPVGQQCELRLFLEEEAAAVFCYGEVIACEPVADQYHISLFFNRLREEDQELLVRASLHLQTLQLRKRAKQRSESE</sequence>
<name>A0A918DND9_9ALTE</name>
<dbReference type="GO" id="GO:0035438">
    <property type="term" value="F:cyclic-di-GMP binding"/>
    <property type="evidence" value="ECO:0007669"/>
    <property type="project" value="InterPro"/>
</dbReference>
<protein>
    <recommendedName>
        <fullName evidence="1">PilZ domain-containing protein</fullName>
    </recommendedName>
</protein>
<organism evidence="2 3">
    <name type="scientific">Bowmanella pacifica</name>
    <dbReference type="NCBI Taxonomy" id="502051"/>
    <lineage>
        <taxon>Bacteria</taxon>
        <taxon>Pseudomonadati</taxon>
        <taxon>Pseudomonadota</taxon>
        <taxon>Gammaproteobacteria</taxon>
        <taxon>Alteromonadales</taxon>
        <taxon>Alteromonadaceae</taxon>
        <taxon>Bowmanella</taxon>
    </lineage>
</organism>
<dbReference type="EMBL" id="BMLS01000009">
    <property type="protein sequence ID" value="GGO74675.1"/>
    <property type="molecule type" value="Genomic_DNA"/>
</dbReference>